<dbReference type="OrthoDB" id="5589766at2759"/>
<dbReference type="InterPro" id="IPR040206">
    <property type="entry name" value="Zds1/2"/>
</dbReference>
<feature type="compositionally biased region" description="Basic and acidic residues" evidence="1">
    <location>
        <begin position="382"/>
        <end position="397"/>
    </location>
</feature>
<feature type="compositionally biased region" description="Basic and acidic residues" evidence="1">
    <location>
        <begin position="461"/>
        <end position="491"/>
    </location>
</feature>
<feature type="compositionally biased region" description="Polar residues" evidence="1">
    <location>
        <begin position="598"/>
        <end position="608"/>
    </location>
</feature>
<dbReference type="EMBL" id="KE503207">
    <property type="protein sequence ID" value="EPX73087.1"/>
    <property type="molecule type" value="Genomic_DNA"/>
</dbReference>
<organism evidence="3 4">
    <name type="scientific">Schizosaccharomyces octosporus (strain yFS286)</name>
    <name type="common">Fission yeast</name>
    <name type="synonym">Octosporomyces octosporus</name>
    <dbReference type="NCBI Taxonomy" id="483514"/>
    <lineage>
        <taxon>Eukaryota</taxon>
        <taxon>Fungi</taxon>
        <taxon>Dikarya</taxon>
        <taxon>Ascomycota</taxon>
        <taxon>Taphrinomycotina</taxon>
        <taxon>Schizosaccharomycetes</taxon>
        <taxon>Schizosaccharomycetales</taxon>
        <taxon>Schizosaccharomycetaceae</taxon>
        <taxon>Schizosaccharomyces</taxon>
    </lineage>
</organism>
<reference evidence="3 4" key="1">
    <citation type="journal article" date="2011" name="Science">
        <title>Comparative functional genomics of the fission yeasts.</title>
        <authorList>
            <person name="Rhind N."/>
            <person name="Chen Z."/>
            <person name="Yassour M."/>
            <person name="Thompson D.A."/>
            <person name="Haas B.J."/>
            <person name="Habib N."/>
            <person name="Wapinski I."/>
            <person name="Roy S."/>
            <person name="Lin M.F."/>
            <person name="Heiman D.I."/>
            <person name="Young S.K."/>
            <person name="Furuya K."/>
            <person name="Guo Y."/>
            <person name="Pidoux A."/>
            <person name="Chen H.M."/>
            <person name="Robbertse B."/>
            <person name="Goldberg J.M."/>
            <person name="Aoki K."/>
            <person name="Bayne E.H."/>
            <person name="Berlin A.M."/>
            <person name="Desjardins C.A."/>
            <person name="Dobbs E."/>
            <person name="Dukaj L."/>
            <person name="Fan L."/>
            <person name="FitzGerald M.G."/>
            <person name="French C."/>
            <person name="Gujja S."/>
            <person name="Hansen K."/>
            <person name="Keifenheim D."/>
            <person name="Levin J.Z."/>
            <person name="Mosher R.A."/>
            <person name="Mueller C.A."/>
            <person name="Pfiffner J."/>
            <person name="Priest M."/>
            <person name="Russ C."/>
            <person name="Smialowska A."/>
            <person name="Swoboda P."/>
            <person name="Sykes S.M."/>
            <person name="Vaughn M."/>
            <person name="Vengrova S."/>
            <person name="Yoder R."/>
            <person name="Zeng Q."/>
            <person name="Allshire R."/>
            <person name="Baulcombe D."/>
            <person name="Birren B.W."/>
            <person name="Brown W."/>
            <person name="Ekwall K."/>
            <person name="Kellis M."/>
            <person name="Leatherwood J."/>
            <person name="Levin H."/>
            <person name="Margalit H."/>
            <person name="Martienssen R."/>
            <person name="Nieduszynski C.A."/>
            <person name="Spatafora J.W."/>
            <person name="Friedman N."/>
            <person name="Dalgaard J.Z."/>
            <person name="Baumann P."/>
            <person name="Niki H."/>
            <person name="Regev A."/>
            <person name="Nusbaum C."/>
        </authorList>
    </citation>
    <scope>NUCLEOTIDE SEQUENCE [LARGE SCALE GENOMIC DNA]</scope>
    <source>
        <strain evidence="4">yFS286</strain>
    </source>
</reference>
<dbReference type="VEuPathDB" id="FungiDB:SOCG_00843"/>
<evidence type="ECO:0000313" key="3">
    <source>
        <dbReference type="EMBL" id="EPX73087.1"/>
    </source>
</evidence>
<evidence type="ECO:0000259" key="2">
    <source>
        <dbReference type="SMART" id="SM01327"/>
    </source>
</evidence>
<dbReference type="RefSeq" id="XP_013018717.1">
    <property type="nucleotide sequence ID" value="XM_013163263.1"/>
</dbReference>
<dbReference type="Proteomes" id="UP000016088">
    <property type="component" value="Unassembled WGS sequence"/>
</dbReference>
<dbReference type="PANTHER" id="PTHR28089:SF1">
    <property type="entry name" value="PROTEIN ZDS1-RELATED"/>
    <property type="match status" value="1"/>
</dbReference>
<feature type="compositionally biased region" description="Polar residues" evidence="1">
    <location>
        <begin position="539"/>
        <end position="548"/>
    </location>
</feature>
<feature type="compositionally biased region" description="Basic and acidic residues" evidence="1">
    <location>
        <begin position="262"/>
        <end position="271"/>
    </location>
</feature>
<dbReference type="Pfam" id="PF08632">
    <property type="entry name" value="Zds_C"/>
    <property type="match status" value="1"/>
</dbReference>
<dbReference type="GO" id="GO:0030010">
    <property type="term" value="P:establishment of cell polarity"/>
    <property type="evidence" value="ECO:0007669"/>
    <property type="project" value="TreeGrafter"/>
</dbReference>
<feature type="region of interest" description="Disordered" evidence="1">
    <location>
        <begin position="262"/>
        <end position="616"/>
    </location>
</feature>
<dbReference type="GeneID" id="25029827"/>
<dbReference type="InterPro" id="IPR013941">
    <property type="entry name" value="ZDS1_C"/>
</dbReference>
<keyword evidence="4" id="KW-1185">Reference proteome</keyword>
<dbReference type="GO" id="GO:0005737">
    <property type="term" value="C:cytoplasm"/>
    <property type="evidence" value="ECO:0007669"/>
    <property type="project" value="TreeGrafter"/>
</dbReference>
<dbReference type="HOGENOM" id="CLU_377747_0_0_1"/>
<feature type="compositionally biased region" description="Basic and acidic residues" evidence="1">
    <location>
        <begin position="362"/>
        <end position="373"/>
    </location>
</feature>
<evidence type="ECO:0000313" key="4">
    <source>
        <dbReference type="Proteomes" id="UP000016088"/>
    </source>
</evidence>
<protein>
    <submittedName>
        <fullName evidence="3">Zds family protein phosphatase type A regulator Zds1</fullName>
    </submittedName>
</protein>
<dbReference type="GO" id="GO:0010971">
    <property type="term" value="P:positive regulation of G2/M transition of mitotic cell cycle"/>
    <property type="evidence" value="ECO:0007669"/>
    <property type="project" value="TreeGrafter"/>
</dbReference>
<dbReference type="AlphaFoldDB" id="S9PYQ1"/>
<dbReference type="PANTHER" id="PTHR28089">
    <property type="entry name" value="PROTEIN ZDS1-RELATED"/>
    <property type="match status" value="1"/>
</dbReference>
<feature type="compositionally biased region" description="Polar residues" evidence="1">
    <location>
        <begin position="405"/>
        <end position="427"/>
    </location>
</feature>
<feature type="compositionally biased region" description="Polar residues" evidence="1">
    <location>
        <begin position="327"/>
        <end position="338"/>
    </location>
</feature>
<accession>S9PYQ1</accession>
<feature type="compositionally biased region" description="Polar residues" evidence="1">
    <location>
        <begin position="724"/>
        <end position="734"/>
    </location>
</feature>
<name>S9PYQ1_SCHOY</name>
<feature type="region of interest" description="Disordered" evidence="1">
    <location>
        <begin position="708"/>
        <end position="734"/>
    </location>
</feature>
<feature type="compositionally biased region" description="Polar residues" evidence="1">
    <location>
        <begin position="441"/>
        <end position="450"/>
    </location>
</feature>
<feature type="domain" description="Protein Zds1 C-terminal" evidence="2">
    <location>
        <begin position="617"/>
        <end position="669"/>
    </location>
</feature>
<feature type="compositionally biased region" description="Basic and acidic residues" evidence="1">
    <location>
        <begin position="428"/>
        <end position="439"/>
    </location>
</feature>
<dbReference type="OMA" id="KTHGANT"/>
<gene>
    <name evidence="3" type="ORF">SOCG_00843</name>
</gene>
<proteinExistence type="predicted"/>
<feature type="compositionally biased region" description="Basic and acidic residues" evidence="1">
    <location>
        <begin position="583"/>
        <end position="594"/>
    </location>
</feature>
<dbReference type="eggNOG" id="ENOG502RC08">
    <property type="taxonomic scope" value="Eukaryota"/>
</dbReference>
<sequence>MPSLDYEGAYANVDEFNQRNPEFVDNDEISNKKGDFIASHGDVVNTSQTTPEQLYGEHTSTVDDNQDVSTNFFPEVSSQNGATDLNRSFATNETFDEDNGIQPDALGEGMSQEDLDKEREALTYLRRLSMQGTDDPDLHTDWSVMMSPPESESDASTLFWVPADLHPEVNPNGWKDFLDLQVKNLKHPKQMDTNATPLQHIRSLRRRRSLLSRQVKADDAAQNYQDGSPIIEKKNIQRGKSLRLQDLEHLESLARNPKKMESLVDSMRSEPPEDSPILVSPNQFLQRSSRTTIRRSGASIKTINRGKASTLLGNRSPFSMNKDGLSRSLSVLKPSTSMSRRDEQKAKAPSSPPLSEPLPDNAEVKQHDNDRNMVDSTTNIGIDEKLPDSKTQHKMDDLSEETQDKISSANRPSEPSQLQQSGIVSQTEKVKDEEIKPDDLTSPSLHTSPESKLGEIAQTDSKLKKEKIEEYHTELEKPPVSAEKNKSEPEPKQSTSTHHKPPSSPETKKSKKSWGRLFTSNDHEKDNKKDKAKKKGDEQLTSQSSTGKDSIFGSLFSSKKKSSEVGSGKPAANIPSISRRPSIPREERFSEHKPPSTLPNTTVNIPKTETSEKTDDFIPDKDYYWSRFPICTERAIYRLSHIKLSNAQRPLVQQVLLSNFMYSYLDLISRISASRNRIQNNSRSTGPRRSEFSAENVKNELENLSYHFGDQRRRSVNRKKLPVHQNSKNGLKSG</sequence>
<evidence type="ECO:0000256" key="1">
    <source>
        <dbReference type="SAM" id="MobiDB-lite"/>
    </source>
</evidence>
<feature type="compositionally biased region" description="Polar residues" evidence="1">
    <location>
        <begin position="280"/>
        <end position="291"/>
    </location>
</feature>
<dbReference type="SMART" id="SM01327">
    <property type="entry name" value="Zds_C"/>
    <property type="match status" value="1"/>
</dbReference>